<evidence type="ECO:0000259" key="4">
    <source>
        <dbReference type="Pfam" id="PF08241"/>
    </source>
</evidence>
<protein>
    <recommendedName>
        <fullName evidence="4">Methyltransferase type 11 domain-containing protein</fullName>
    </recommendedName>
</protein>
<feature type="domain" description="Methyltransferase type 11" evidence="4">
    <location>
        <begin position="8"/>
        <end position="67"/>
    </location>
</feature>
<dbReference type="CDD" id="cd02440">
    <property type="entry name" value="AdoMet_MTases"/>
    <property type="match status" value="1"/>
</dbReference>
<dbReference type="KEGG" id="pabs:JIR001_21420"/>
<reference evidence="5" key="2">
    <citation type="journal article" date="2021" name="Microbiol. Resour. Announc.">
        <title>Complete Genome Sequence of Polycladomyces abyssicola JIR-001T, Isolated from Hemipelagic Sediment in Deep Seawater.</title>
        <authorList>
            <person name="Tsubouchi T."/>
            <person name="Kaneko Y."/>
        </authorList>
    </citation>
    <scope>NUCLEOTIDE SEQUENCE</scope>
    <source>
        <strain evidence="5">JIR-001</strain>
    </source>
</reference>
<dbReference type="PROSITE" id="PS01184">
    <property type="entry name" value="UBIE_2"/>
    <property type="match status" value="1"/>
</dbReference>
<evidence type="ECO:0000313" key="5">
    <source>
        <dbReference type="EMBL" id="BCU82359.1"/>
    </source>
</evidence>
<accession>A0A8D5UHL1</accession>
<evidence type="ECO:0000313" key="6">
    <source>
        <dbReference type="Proteomes" id="UP000677436"/>
    </source>
</evidence>
<dbReference type="InterPro" id="IPR023576">
    <property type="entry name" value="UbiE/COQ5_MeTrFase_CS"/>
</dbReference>
<dbReference type="Gene3D" id="3.40.50.150">
    <property type="entry name" value="Vaccinia Virus protein VP39"/>
    <property type="match status" value="1"/>
</dbReference>
<dbReference type="PANTHER" id="PTHR45277">
    <property type="entry name" value="EXPRESSED PROTEIN"/>
    <property type="match status" value="1"/>
</dbReference>
<keyword evidence="2" id="KW-0808">Transferase</keyword>
<dbReference type="Pfam" id="PF08241">
    <property type="entry name" value="Methyltransf_11"/>
    <property type="match status" value="1"/>
</dbReference>
<evidence type="ECO:0000256" key="1">
    <source>
        <dbReference type="ARBA" id="ARBA00022603"/>
    </source>
</evidence>
<keyword evidence="6" id="KW-1185">Reference proteome</keyword>
<dbReference type="InterPro" id="IPR013216">
    <property type="entry name" value="Methyltransf_11"/>
</dbReference>
<evidence type="ECO:0000256" key="3">
    <source>
        <dbReference type="ARBA" id="ARBA00022691"/>
    </source>
</evidence>
<organism evidence="5 6">
    <name type="scientific">Polycladomyces abyssicola</name>
    <dbReference type="NCBI Taxonomy" id="1125966"/>
    <lineage>
        <taxon>Bacteria</taxon>
        <taxon>Bacillati</taxon>
        <taxon>Bacillota</taxon>
        <taxon>Bacilli</taxon>
        <taxon>Bacillales</taxon>
        <taxon>Thermoactinomycetaceae</taxon>
        <taxon>Polycladomyces</taxon>
    </lineage>
</organism>
<dbReference type="AlphaFoldDB" id="A0A8D5UHL1"/>
<name>A0A8D5UHL1_9BACL</name>
<dbReference type="Proteomes" id="UP000677436">
    <property type="component" value="Chromosome"/>
</dbReference>
<proteinExistence type="predicted"/>
<dbReference type="GO" id="GO:0032259">
    <property type="term" value="P:methylation"/>
    <property type="evidence" value="ECO:0007669"/>
    <property type="project" value="UniProtKB-KW"/>
</dbReference>
<reference evidence="5" key="1">
    <citation type="journal article" date="2013" name="Int. J. Syst. Evol. Microbiol.">
        <title>Polycladomyces abyssicola gen. nov., sp. nov., a thermophilic filamentous bacterium isolated from hemipelagic sediment.</title>
        <authorList>
            <person name="Tsubouchi T."/>
            <person name="Shimane Y."/>
            <person name="Mori K."/>
            <person name="Usui K."/>
            <person name="Hiraki T."/>
            <person name="Tame A."/>
            <person name="Uematsu K."/>
            <person name="Maruyama T."/>
            <person name="Hatada Y."/>
        </authorList>
    </citation>
    <scope>NUCLEOTIDE SEQUENCE</scope>
    <source>
        <strain evidence="5">JIR-001</strain>
    </source>
</reference>
<keyword evidence="1" id="KW-0489">Methyltransferase</keyword>
<dbReference type="SUPFAM" id="SSF53335">
    <property type="entry name" value="S-adenosyl-L-methionine-dependent methyltransferases"/>
    <property type="match status" value="1"/>
</dbReference>
<keyword evidence="3" id="KW-0949">S-adenosyl-L-methionine</keyword>
<dbReference type="EMBL" id="AP024601">
    <property type="protein sequence ID" value="BCU82359.1"/>
    <property type="molecule type" value="Genomic_DNA"/>
</dbReference>
<gene>
    <name evidence="5" type="ORF">JIR001_21420</name>
</gene>
<dbReference type="InterPro" id="IPR029063">
    <property type="entry name" value="SAM-dependent_MTases_sf"/>
</dbReference>
<sequence length="110" mass="12172">MGNARIEGVESRIEIIDADLRSLPLADGSVDVLVSNLVLHNIKGNEARERVVRELVRVLKPGGRIVLCDIGRTGEYLSVLQASGMEAERSGLYFWIYPPVRVVRGVKWSA</sequence>
<evidence type="ECO:0000256" key="2">
    <source>
        <dbReference type="ARBA" id="ARBA00022679"/>
    </source>
</evidence>
<dbReference type="GO" id="GO:0008757">
    <property type="term" value="F:S-adenosylmethionine-dependent methyltransferase activity"/>
    <property type="evidence" value="ECO:0007669"/>
    <property type="project" value="InterPro"/>
</dbReference>
<dbReference type="PANTHER" id="PTHR45277:SF1">
    <property type="entry name" value="EXPRESSED PROTEIN"/>
    <property type="match status" value="1"/>
</dbReference>